<organism evidence="11 12">
    <name type="scientific">Salinicola lusitanus</name>
    <dbReference type="NCBI Taxonomy" id="1949085"/>
    <lineage>
        <taxon>Bacteria</taxon>
        <taxon>Pseudomonadati</taxon>
        <taxon>Pseudomonadota</taxon>
        <taxon>Gammaproteobacteria</taxon>
        <taxon>Oceanospirillales</taxon>
        <taxon>Halomonadaceae</taxon>
        <taxon>Salinicola</taxon>
    </lineage>
</organism>
<comment type="function">
    <text evidence="9">Catalyzes the phospholipid dependent N-acylation of the N-terminal cysteine of apolipoprotein, the last step in lipoprotein maturation.</text>
</comment>
<keyword evidence="6 9" id="KW-1133">Transmembrane helix</keyword>
<dbReference type="NCBIfam" id="TIGR00546">
    <property type="entry name" value="lnt"/>
    <property type="match status" value="1"/>
</dbReference>
<evidence type="ECO:0000259" key="10">
    <source>
        <dbReference type="PROSITE" id="PS50263"/>
    </source>
</evidence>
<dbReference type="GO" id="GO:0016746">
    <property type="term" value="F:acyltransferase activity"/>
    <property type="evidence" value="ECO:0007669"/>
    <property type="project" value="UniProtKB-KW"/>
</dbReference>
<evidence type="ECO:0000256" key="5">
    <source>
        <dbReference type="ARBA" id="ARBA00022692"/>
    </source>
</evidence>
<keyword evidence="5 9" id="KW-0812">Transmembrane</keyword>
<feature type="transmembrane region" description="Helical" evidence="9">
    <location>
        <begin position="163"/>
        <end position="184"/>
    </location>
</feature>
<dbReference type="InterPro" id="IPR003010">
    <property type="entry name" value="C-N_Hydrolase"/>
</dbReference>
<dbReference type="PROSITE" id="PS50263">
    <property type="entry name" value="CN_HYDROLASE"/>
    <property type="match status" value="1"/>
</dbReference>
<keyword evidence="4 9" id="KW-0808">Transferase</keyword>
<dbReference type="SUPFAM" id="SSF56317">
    <property type="entry name" value="Carbon-nitrogen hydrolase"/>
    <property type="match status" value="1"/>
</dbReference>
<comment type="catalytic activity">
    <reaction evidence="9">
        <text>N-terminal S-1,2-diacyl-sn-glyceryl-L-cysteinyl-[lipoprotein] + a glycerophospholipid = N-acyl-S-1,2-diacyl-sn-glyceryl-L-cysteinyl-[lipoprotein] + a 2-acyl-sn-glycero-3-phospholipid + H(+)</text>
        <dbReference type="Rhea" id="RHEA:48228"/>
        <dbReference type="Rhea" id="RHEA-COMP:14681"/>
        <dbReference type="Rhea" id="RHEA-COMP:14684"/>
        <dbReference type="ChEBI" id="CHEBI:15378"/>
        <dbReference type="ChEBI" id="CHEBI:136912"/>
        <dbReference type="ChEBI" id="CHEBI:140656"/>
        <dbReference type="ChEBI" id="CHEBI:140657"/>
        <dbReference type="ChEBI" id="CHEBI:140660"/>
        <dbReference type="EC" id="2.3.1.269"/>
    </reaction>
</comment>
<dbReference type="EC" id="2.3.1.269" evidence="9"/>
<feature type="domain" description="CN hydrolase" evidence="10">
    <location>
        <begin position="224"/>
        <end position="460"/>
    </location>
</feature>
<feature type="transmembrane region" description="Helical" evidence="9">
    <location>
        <begin position="61"/>
        <end position="80"/>
    </location>
</feature>
<dbReference type="HAMAP" id="MF_01148">
    <property type="entry name" value="Lnt"/>
    <property type="match status" value="1"/>
</dbReference>
<keyword evidence="8 9" id="KW-0012">Acyltransferase</keyword>
<protein>
    <recommendedName>
        <fullName evidence="9">Apolipoprotein N-acyltransferase</fullName>
        <shortName evidence="9">ALP N-acyltransferase</shortName>
        <ecNumber evidence="9">2.3.1.269</ecNumber>
    </recommendedName>
</protein>
<reference evidence="11 12" key="1">
    <citation type="submission" date="2024-04" db="EMBL/GenBank/DDBJ databases">
        <title>Salinicola lusitanus LLJ914,a marine bacterium isolated from the Okinawa Trough.</title>
        <authorList>
            <person name="Li J."/>
        </authorList>
    </citation>
    <scope>NUCLEOTIDE SEQUENCE [LARGE SCALE GENOMIC DNA]</scope>
    <source>
        <strain evidence="11 12">LLJ914</strain>
    </source>
</reference>
<comment type="pathway">
    <text evidence="9">Protein modification; lipoprotein biosynthesis (N-acyl transfer).</text>
</comment>
<dbReference type="Pfam" id="PF20154">
    <property type="entry name" value="LNT_N"/>
    <property type="match status" value="1"/>
</dbReference>
<evidence type="ECO:0000256" key="2">
    <source>
        <dbReference type="ARBA" id="ARBA00010065"/>
    </source>
</evidence>
<evidence type="ECO:0000256" key="4">
    <source>
        <dbReference type="ARBA" id="ARBA00022679"/>
    </source>
</evidence>
<dbReference type="InterPro" id="IPR004563">
    <property type="entry name" value="Apolipo_AcylTrfase"/>
</dbReference>
<keyword evidence="12" id="KW-1185">Reference proteome</keyword>
<comment type="similarity">
    <text evidence="2 9">Belongs to the CN hydrolase family. Apolipoprotein N-acyltransferase subfamily.</text>
</comment>
<dbReference type="Gene3D" id="3.60.110.10">
    <property type="entry name" value="Carbon-nitrogen hydrolase"/>
    <property type="match status" value="1"/>
</dbReference>
<proteinExistence type="inferred from homology"/>
<dbReference type="InterPro" id="IPR036526">
    <property type="entry name" value="C-N_Hydrolase_sf"/>
</dbReference>
<dbReference type="Proteomes" id="UP001453229">
    <property type="component" value="Chromosome"/>
</dbReference>
<evidence type="ECO:0000313" key="12">
    <source>
        <dbReference type="Proteomes" id="UP001453229"/>
    </source>
</evidence>
<keyword evidence="3 9" id="KW-1003">Cell membrane</keyword>
<evidence type="ECO:0000256" key="7">
    <source>
        <dbReference type="ARBA" id="ARBA00023136"/>
    </source>
</evidence>
<dbReference type="InterPro" id="IPR045378">
    <property type="entry name" value="LNT_N"/>
</dbReference>
<evidence type="ECO:0000256" key="6">
    <source>
        <dbReference type="ARBA" id="ARBA00022989"/>
    </source>
</evidence>
<evidence type="ECO:0000256" key="1">
    <source>
        <dbReference type="ARBA" id="ARBA00004651"/>
    </source>
</evidence>
<evidence type="ECO:0000313" key="11">
    <source>
        <dbReference type="EMBL" id="XAD53718.1"/>
    </source>
</evidence>
<feature type="transmembrane region" description="Helical" evidence="9">
    <location>
        <begin position="191"/>
        <end position="211"/>
    </location>
</feature>
<feature type="transmembrane region" description="Helical" evidence="9">
    <location>
        <begin position="123"/>
        <end position="143"/>
    </location>
</feature>
<dbReference type="PANTHER" id="PTHR38686">
    <property type="entry name" value="APOLIPOPROTEIN N-ACYLTRANSFERASE"/>
    <property type="match status" value="1"/>
</dbReference>
<sequence>MLQAKPLISARRPWPGYLAALVAGGFSTLSFAPFHLWWLGPIAVALMYLGQHRLSVGQAALRGWLFGVGLFGTGTSWVYVSIHDYGYTGVPLALFLTALFVATLALFHAFVFGLYRRFTAPRLAFLSFAGVWVLGEAFRSWAFTGFPWLLLGSAQVDSPLAPWAPVGGVYLLSLIVALTGTLLVEFCRRRWWAIAPIALLWLAPLALPGQWTAPAADPLRVALLQGNLPQLSKWSAEGQRNAVNTYTRMTRQQPDDVDIIVWPETALPMFERQARLFMARLQSTLPPQTSLLTGIVQRDEAGRYYNAITGVGDVRGEYRKSHLVPFGEFLPLDFLLRGIIDFFDLPMSDFAAGADSQPPILTHGVAIGSAICYEIVYPDLVAERARDANVLLTVSNDTWFGRSIGPLQHLQMARLRALENGRYVVRATSNGVTAIIDDQGHLRERAPQFEAASVVGEIVPMTGLTPFTRTGSWPTWLLSLLLLAPALVWRTRQPS</sequence>
<comment type="subcellular location">
    <subcellularLocation>
        <location evidence="1 9">Cell membrane</location>
        <topology evidence="1 9">Multi-pass membrane protein</topology>
    </subcellularLocation>
</comment>
<gene>
    <name evidence="9 11" type="primary">lnt</name>
    <name evidence="11" type="ORF">AAGT95_18065</name>
</gene>
<dbReference type="PANTHER" id="PTHR38686:SF1">
    <property type="entry name" value="APOLIPOPROTEIN N-ACYLTRANSFERASE"/>
    <property type="match status" value="1"/>
</dbReference>
<dbReference type="EMBL" id="CP151919">
    <property type="protein sequence ID" value="XAD53718.1"/>
    <property type="molecule type" value="Genomic_DNA"/>
</dbReference>
<accession>A0ABZ3CRA8</accession>
<feature type="transmembrane region" description="Helical" evidence="9">
    <location>
        <begin position="20"/>
        <end position="49"/>
    </location>
</feature>
<dbReference type="Pfam" id="PF00795">
    <property type="entry name" value="CN_hydrolase"/>
    <property type="match status" value="1"/>
</dbReference>
<dbReference type="CDD" id="cd07571">
    <property type="entry name" value="ALP_N-acyl_transferase"/>
    <property type="match status" value="1"/>
</dbReference>
<feature type="transmembrane region" description="Helical" evidence="9">
    <location>
        <begin position="92"/>
        <end position="111"/>
    </location>
</feature>
<evidence type="ECO:0000256" key="3">
    <source>
        <dbReference type="ARBA" id="ARBA00022475"/>
    </source>
</evidence>
<name>A0ABZ3CRA8_9GAMM</name>
<evidence type="ECO:0000256" key="8">
    <source>
        <dbReference type="ARBA" id="ARBA00023315"/>
    </source>
</evidence>
<dbReference type="RefSeq" id="WP_342594696.1">
    <property type="nucleotide sequence ID" value="NZ_CP151919.1"/>
</dbReference>
<keyword evidence="7 9" id="KW-0472">Membrane</keyword>
<evidence type="ECO:0000256" key="9">
    <source>
        <dbReference type="HAMAP-Rule" id="MF_01148"/>
    </source>
</evidence>